<evidence type="ECO:0000256" key="4">
    <source>
        <dbReference type="ARBA" id="ARBA00022692"/>
    </source>
</evidence>
<feature type="transmembrane region" description="Helical" evidence="7">
    <location>
        <begin position="103"/>
        <end position="124"/>
    </location>
</feature>
<dbReference type="GO" id="GO:0022857">
    <property type="term" value="F:transmembrane transporter activity"/>
    <property type="evidence" value="ECO:0007669"/>
    <property type="project" value="InterPro"/>
</dbReference>
<evidence type="ECO:0000256" key="7">
    <source>
        <dbReference type="SAM" id="Phobius"/>
    </source>
</evidence>
<keyword evidence="4 7" id="KW-0812">Transmembrane</keyword>
<feature type="transmembrane region" description="Helical" evidence="7">
    <location>
        <begin position="49"/>
        <end position="69"/>
    </location>
</feature>
<feature type="transmembrane region" description="Helical" evidence="7">
    <location>
        <begin position="166"/>
        <end position="187"/>
    </location>
</feature>
<evidence type="ECO:0000256" key="1">
    <source>
        <dbReference type="ARBA" id="ARBA00004651"/>
    </source>
</evidence>
<feature type="transmembrane region" description="Helical" evidence="7">
    <location>
        <begin position="421"/>
        <end position="440"/>
    </location>
</feature>
<dbReference type="InterPro" id="IPR002293">
    <property type="entry name" value="AA/rel_permease1"/>
</dbReference>
<evidence type="ECO:0000313" key="8">
    <source>
        <dbReference type="EMBL" id="QIH24370.1"/>
    </source>
</evidence>
<keyword evidence="2" id="KW-0813">Transport</keyword>
<dbReference type="GO" id="GO:0005886">
    <property type="term" value="C:plasma membrane"/>
    <property type="evidence" value="ECO:0007669"/>
    <property type="project" value="UniProtKB-SubCell"/>
</dbReference>
<reference evidence="8 9" key="1">
    <citation type="submission" date="2020-02" db="EMBL/GenBank/DDBJ databases">
        <title>Complete genome sequences of six Lactobacillus iners strains isolated from the human vagina.</title>
        <authorList>
            <person name="France M.T."/>
            <person name="Rutt L."/>
            <person name="Narina S."/>
            <person name="Arbaugh S."/>
            <person name="Humphrys M.S."/>
            <person name="Ma B."/>
            <person name="Hayward M.R."/>
            <person name="Relman D."/>
            <person name="Kwon D.S."/>
            <person name="Ravel J."/>
        </authorList>
    </citation>
    <scope>NUCLEOTIDE SEQUENCE [LARGE SCALE GENOMIC DNA]</scope>
    <source>
        <strain evidence="8 9">C0210C1</strain>
    </source>
</reference>
<feature type="transmembrane region" description="Helical" evidence="7">
    <location>
        <begin position="243"/>
        <end position="266"/>
    </location>
</feature>
<dbReference type="AlphaFoldDB" id="A0A6G7BAD1"/>
<dbReference type="PANTHER" id="PTHR42770">
    <property type="entry name" value="AMINO ACID TRANSPORTER-RELATED"/>
    <property type="match status" value="1"/>
</dbReference>
<feature type="transmembrane region" description="Helical" evidence="7">
    <location>
        <begin position="348"/>
        <end position="367"/>
    </location>
</feature>
<name>A0A6G7BAD1_9LACO</name>
<evidence type="ECO:0000256" key="5">
    <source>
        <dbReference type="ARBA" id="ARBA00022989"/>
    </source>
</evidence>
<dbReference type="PANTHER" id="PTHR42770:SF15">
    <property type="entry name" value="GLUTAMATE_GAMMA-AMINOBUTYRATE ANTIPORTER-RELATED"/>
    <property type="match status" value="1"/>
</dbReference>
<accession>A0A6G7BAD1</accession>
<gene>
    <name evidence="8" type="ORF">G6Z83_06785</name>
</gene>
<dbReference type="PIRSF" id="PIRSF006060">
    <property type="entry name" value="AA_transporter"/>
    <property type="match status" value="1"/>
</dbReference>
<dbReference type="Pfam" id="PF13520">
    <property type="entry name" value="AA_permease_2"/>
    <property type="match status" value="1"/>
</dbReference>
<keyword evidence="3" id="KW-1003">Cell membrane</keyword>
<feature type="transmembrane region" description="Helical" evidence="7">
    <location>
        <begin position="452"/>
        <end position="474"/>
    </location>
</feature>
<dbReference type="Gene3D" id="1.20.1740.10">
    <property type="entry name" value="Amino acid/polyamine transporter I"/>
    <property type="match status" value="1"/>
</dbReference>
<dbReference type="InterPro" id="IPR050367">
    <property type="entry name" value="APC_superfamily"/>
</dbReference>
<feature type="transmembrane region" description="Helical" evidence="7">
    <location>
        <begin position="211"/>
        <end position="231"/>
    </location>
</feature>
<feature type="transmembrane region" description="Helical" evidence="7">
    <location>
        <begin position="25"/>
        <end position="43"/>
    </location>
</feature>
<dbReference type="EMBL" id="CP049228">
    <property type="protein sequence ID" value="QIH24370.1"/>
    <property type="molecule type" value="Genomic_DNA"/>
</dbReference>
<proteinExistence type="predicted"/>
<evidence type="ECO:0000256" key="3">
    <source>
        <dbReference type="ARBA" id="ARBA00022475"/>
    </source>
</evidence>
<evidence type="ECO:0000256" key="6">
    <source>
        <dbReference type="ARBA" id="ARBA00023136"/>
    </source>
</evidence>
<comment type="subcellular location">
    <subcellularLocation>
        <location evidence="1">Cell membrane</location>
        <topology evidence="1">Multi-pass membrane protein</topology>
    </subcellularLocation>
</comment>
<evidence type="ECO:0000313" key="9">
    <source>
        <dbReference type="Proteomes" id="UP000501676"/>
    </source>
</evidence>
<dbReference type="Proteomes" id="UP000501676">
    <property type="component" value="Chromosome"/>
</dbReference>
<organism evidence="8 9">
    <name type="scientific">Lactobacillus iners</name>
    <dbReference type="NCBI Taxonomy" id="147802"/>
    <lineage>
        <taxon>Bacteria</taxon>
        <taxon>Bacillati</taxon>
        <taxon>Bacillota</taxon>
        <taxon>Bacilli</taxon>
        <taxon>Lactobacillales</taxon>
        <taxon>Lactobacillaceae</taxon>
        <taxon>Lactobacillus</taxon>
    </lineage>
</organism>
<protein>
    <submittedName>
        <fullName evidence="8">Amino acid permease</fullName>
    </submittedName>
</protein>
<keyword evidence="5 7" id="KW-1133">Transmembrane helix</keyword>
<sequence length="483" mass="53807">MDNTAVEDNELSQNIKYNRLTGLKLFAMTSSMVISVSELVPFGKTGPTAIFYLLLAGLIWFIPITKMAGEMASIDGWNKGGIFTWVKGTLGEKTGWTALFYQWIHITIGMNVMMYIIIGSVSIILNKPYLNTTPCIRFWLMMIILWSITLVEMVGMKKIGRIAEWCFGLGIAMPVILLILCFFVYLLEGKNVYFHINFANVFPHKFDGNSLVVFVPFILAFCGGEASAPHVKYLEKPKQYSKVMLGLACVAICFDLLGSMAIGMTVPKELHTNNVTGFVETFGHMLNSINLPGDLLMKIIGALLACGIIGQLGNWLAGPSQGMFEAAKEGYLPAFFTKSTKRDVPMRLIVLQSLIVTLGAIAVTFTSGTNANFAFDVSMAATTVQYLMMYIILLISYIVLKLRHAKLPRTYYMTTSPIKGIGIALVALCITLIAFVLTFIPTRETPEHLRNMYVLIMLIMCAIVTILPLIVYHFRYLYGKKRL</sequence>
<dbReference type="RefSeq" id="WP_164824114.1">
    <property type="nucleotide sequence ID" value="NZ_CP049228.1"/>
</dbReference>
<feature type="transmembrane region" description="Helical" evidence="7">
    <location>
        <begin position="295"/>
        <end position="317"/>
    </location>
</feature>
<evidence type="ECO:0000256" key="2">
    <source>
        <dbReference type="ARBA" id="ARBA00022448"/>
    </source>
</evidence>
<feature type="transmembrane region" description="Helical" evidence="7">
    <location>
        <begin position="379"/>
        <end position="400"/>
    </location>
</feature>
<feature type="transmembrane region" description="Helical" evidence="7">
    <location>
        <begin position="136"/>
        <end position="154"/>
    </location>
</feature>
<keyword evidence="6 7" id="KW-0472">Membrane</keyword>